<sequence length="250" mass="30067">MKTQLHPLVQKTKIELKRLDKIDRLSWKEQEKYNSKFLPITVEPKLRNRALKFMDSLIKKLEVNNHSIKFECNRCHIEMYGQLTEINLRQKYFRKRIKNNSGYSHNSYEKSDKLEFQVGSYARKGWIDRENKNLEDYLFIIYDYLEKDSRRWADLRKRQAIQEAIRTAQAKIDAELSRQKAIEEEKFNQLILDAENHNKANKIRSFLNALVKQKTISNHSNNNDFEKYIEWAFSKADEIDPLNNMDQNFK</sequence>
<reference evidence="1" key="1">
    <citation type="submission" date="2022-02" db="EMBL/GenBank/DDBJ databases">
        <title>Aestuariibaculum sp., a marine bacterium isolated from sediment in Guangxi.</title>
        <authorList>
            <person name="Ying J."/>
        </authorList>
    </citation>
    <scope>NUCLEOTIDE SEQUENCE</scope>
    <source>
        <strain evidence="1">L182</strain>
    </source>
</reference>
<dbReference type="Proteomes" id="UP001156141">
    <property type="component" value="Unassembled WGS sequence"/>
</dbReference>
<dbReference type="EMBL" id="JAKVQD010000001">
    <property type="protein sequence ID" value="MCH4551984.1"/>
    <property type="molecule type" value="Genomic_DNA"/>
</dbReference>
<accession>A0ABS9RGB4</accession>
<evidence type="ECO:0000313" key="2">
    <source>
        <dbReference type="Proteomes" id="UP001156141"/>
    </source>
</evidence>
<organism evidence="1 2">
    <name type="scientific">Aestuariibaculum lutulentum</name>
    <dbReference type="NCBI Taxonomy" id="2920935"/>
    <lineage>
        <taxon>Bacteria</taxon>
        <taxon>Pseudomonadati</taxon>
        <taxon>Bacteroidota</taxon>
        <taxon>Flavobacteriia</taxon>
        <taxon>Flavobacteriales</taxon>
        <taxon>Flavobacteriaceae</taxon>
    </lineage>
</organism>
<dbReference type="RefSeq" id="WP_240572305.1">
    <property type="nucleotide sequence ID" value="NZ_CP136709.1"/>
</dbReference>
<proteinExistence type="predicted"/>
<evidence type="ECO:0000313" key="1">
    <source>
        <dbReference type="EMBL" id="MCH4551984.1"/>
    </source>
</evidence>
<name>A0ABS9RGB4_9FLAO</name>
<keyword evidence="2" id="KW-1185">Reference proteome</keyword>
<gene>
    <name evidence="1" type="ORF">MKW35_05080</name>
</gene>
<protein>
    <submittedName>
        <fullName evidence="1">Uncharacterized protein</fullName>
    </submittedName>
</protein>
<comment type="caution">
    <text evidence="1">The sequence shown here is derived from an EMBL/GenBank/DDBJ whole genome shotgun (WGS) entry which is preliminary data.</text>
</comment>